<evidence type="ECO:0008006" key="3">
    <source>
        <dbReference type="Google" id="ProtNLM"/>
    </source>
</evidence>
<dbReference type="Gene3D" id="1.10.260.40">
    <property type="entry name" value="lambda repressor-like DNA-binding domains"/>
    <property type="match status" value="1"/>
</dbReference>
<dbReference type="GO" id="GO:0003677">
    <property type="term" value="F:DNA binding"/>
    <property type="evidence" value="ECO:0007669"/>
    <property type="project" value="InterPro"/>
</dbReference>
<dbReference type="CDD" id="cd00093">
    <property type="entry name" value="HTH_XRE"/>
    <property type="match status" value="1"/>
</dbReference>
<reference evidence="1 2" key="1">
    <citation type="submission" date="2019-08" db="EMBL/GenBank/DDBJ databases">
        <authorList>
            <person name="Herpell B J."/>
        </authorList>
    </citation>
    <scope>NUCLEOTIDE SEQUENCE [LARGE SCALE GENOMIC DNA]</scope>
    <source>
        <strain evidence="2">Msb3</strain>
    </source>
</reference>
<dbReference type="EMBL" id="LR699553">
    <property type="protein sequence ID" value="VVD29189.1"/>
    <property type="molecule type" value="Genomic_DNA"/>
</dbReference>
<proteinExistence type="predicted"/>
<protein>
    <recommendedName>
        <fullName evidence="3">HTH cro/C1-type domain-containing protein</fullName>
    </recommendedName>
</protein>
<keyword evidence="2" id="KW-1185">Reference proteome</keyword>
<dbReference type="AlphaFoldDB" id="A0A5Q4ZB25"/>
<evidence type="ECO:0000313" key="2">
    <source>
        <dbReference type="Proteomes" id="UP000325811"/>
    </source>
</evidence>
<dbReference type="InterPro" id="IPR001387">
    <property type="entry name" value="Cro/C1-type_HTH"/>
</dbReference>
<evidence type="ECO:0000313" key="1">
    <source>
        <dbReference type="EMBL" id="VVD29189.1"/>
    </source>
</evidence>
<accession>A0A5Q4ZB25</accession>
<organism evidence="1 2">
    <name type="scientific">Paraburkholderia dioscoreae</name>
    <dbReference type="NCBI Taxonomy" id="2604047"/>
    <lineage>
        <taxon>Bacteria</taxon>
        <taxon>Pseudomonadati</taxon>
        <taxon>Pseudomonadota</taxon>
        <taxon>Betaproteobacteria</taxon>
        <taxon>Burkholderiales</taxon>
        <taxon>Burkholderiaceae</taxon>
        <taxon>Paraburkholderia</taxon>
    </lineage>
</organism>
<gene>
    <name evidence="1" type="ORF">PDMSB3_2733</name>
</gene>
<dbReference type="KEGG" id="pdio:PDMSB3_2733"/>
<sequence length="146" mass="15697">MKSTNDTAELARRITVALDEAHLSSAEVAAACGVSPQAVNGWKKTGRIGKEQLPKLVELTGRPLKYWLGSEEDASGDSLAEAVAVERFSRMLKGRSAADVQRIAEALDTLLNVPRPLGAIGAEKLVAEDEGVLPPPDRRRRRDKAA</sequence>
<name>A0A5Q4ZB25_9BURK</name>
<dbReference type="Proteomes" id="UP000325811">
    <property type="component" value="Chromosome I"/>
</dbReference>
<dbReference type="InterPro" id="IPR010982">
    <property type="entry name" value="Lambda_DNA-bd_dom_sf"/>
</dbReference>
<dbReference type="RefSeq" id="WP_165186423.1">
    <property type="nucleotide sequence ID" value="NZ_LR699553.1"/>
</dbReference>
<dbReference type="SUPFAM" id="SSF47413">
    <property type="entry name" value="lambda repressor-like DNA-binding domains"/>
    <property type="match status" value="1"/>
</dbReference>